<feature type="compositionally biased region" description="Low complexity" evidence="1">
    <location>
        <begin position="191"/>
        <end position="203"/>
    </location>
</feature>
<organism evidence="3 4">
    <name type="scientific">Terasakiispira papahanaumokuakeensis</name>
    <dbReference type="NCBI Taxonomy" id="197479"/>
    <lineage>
        <taxon>Bacteria</taxon>
        <taxon>Pseudomonadati</taxon>
        <taxon>Pseudomonadota</taxon>
        <taxon>Gammaproteobacteria</taxon>
        <taxon>Oceanospirillales</taxon>
        <taxon>Terasakiispira</taxon>
    </lineage>
</organism>
<feature type="region of interest" description="Disordered" evidence="1">
    <location>
        <begin position="155"/>
        <end position="287"/>
    </location>
</feature>
<sequence length="401" mass="43429">MKPRMPSTLLACIALTCSAPLVLASDVQDRFRSEGKQMDLTRFLNSDQDAHSQSYTFGQPQTHTFTVKQGGLFEINGQIMAQVSQQYTLAATLLNDEGQEITHQEANGQTGGLKFKQHLDPGTYTLKVNGQFFGSQAQNRARYYVNVLGLDAQGKERPGAVADSQPLRKTDPNQTSALVHDPEQVTRLGRSKTTSSSETESQSPDTDKRTAVQPETPPQTTQHTTPQTGPSHAKEASSQTTESATAATGLTDKPDSQNTAAQQSVTQAHSSQAHSSQEHSPQEEATQEIDAPHTFETLVTSLNIRTNGLAMSFELAEPLQVHISSSSFFNANGAYRIEAEVRNAQGEVVAQDSGEGFDGDVDFSPQLPAGQYQIFVKGQKFGSSHSGSNNYELKLEAVDPQ</sequence>
<evidence type="ECO:0000313" key="3">
    <source>
        <dbReference type="EMBL" id="ODC02439.1"/>
    </source>
</evidence>
<proteinExistence type="predicted"/>
<feature type="signal peptide" evidence="2">
    <location>
        <begin position="1"/>
        <end position="24"/>
    </location>
</feature>
<name>A0A1E2V630_9GAMM</name>
<protein>
    <recommendedName>
        <fullName evidence="5">GOLD domain-containing protein</fullName>
    </recommendedName>
</protein>
<evidence type="ECO:0000256" key="1">
    <source>
        <dbReference type="SAM" id="MobiDB-lite"/>
    </source>
</evidence>
<feature type="compositionally biased region" description="Low complexity" evidence="1">
    <location>
        <begin position="218"/>
        <end position="228"/>
    </location>
</feature>
<gene>
    <name evidence="3" type="ORF">BFW38_01655</name>
</gene>
<accession>A0A1E2V630</accession>
<dbReference type="OrthoDB" id="6181013at2"/>
<keyword evidence="4" id="KW-1185">Reference proteome</keyword>
<feature type="chain" id="PRO_5009119595" description="GOLD domain-containing protein" evidence="2">
    <location>
        <begin position="25"/>
        <end position="401"/>
    </location>
</feature>
<dbReference type="RefSeq" id="WP_068996824.1">
    <property type="nucleotide sequence ID" value="NZ_MDTQ01000001.1"/>
</dbReference>
<keyword evidence="2" id="KW-0732">Signal</keyword>
<evidence type="ECO:0008006" key="5">
    <source>
        <dbReference type="Google" id="ProtNLM"/>
    </source>
</evidence>
<evidence type="ECO:0000313" key="4">
    <source>
        <dbReference type="Proteomes" id="UP000094291"/>
    </source>
</evidence>
<evidence type="ECO:0000256" key="2">
    <source>
        <dbReference type="SAM" id="SignalP"/>
    </source>
</evidence>
<dbReference type="EMBL" id="MDTQ01000001">
    <property type="protein sequence ID" value="ODC02439.1"/>
    <property type="molecule type" value="Genomic_DNA"/>
</dbReference>
<dbReference type="AlphaFoldDB" id="A0A1E2V630"/>
<dbReference type="Proteomes" id="UP000094291">
    <property type="component" value="Unassembled WGS sequence"/>
</dbReference>
<comment type="caution">
    <text evidence="3">The sequence shown here is derived from an EMBL/GenBank/DDBJ whole genome shotgun (WGS) entry which is preliminary data.</text>
</comment>
<reference evidence="3 4" key="1">
    <citation type="submission" date="2016-08" db="EMBL/GenBank/DDBJ databases">
        <authorList>
            <person name="Seilhamer J.J."/>
        </authorList>
    </citation>
    <scope>NUCLEOTIDE SEQUENCE [LARGE SCALE GENOMIC DNA]</scope>
    <source>
        <strain evidence="3 4">PH27A</strain>
    </source>
</reference>
<feature type="compositionally biased region" description="Low complexity" evidence="1">
    <location>
        <begin position="260"/>
        <end position="275"/>
    </location>
</feature>
<feature type="compositionally biased region" description="Low complexity" evidence="1">
    <location>
        <begin position="236"/>
        <end position="248"/>
    </location>
</feature>